<comment type="caution">
    <text evidence="2">The sequence shown here is derived from an EMBL/GenBank/DDBJ whole genome shotgun (WGS) entry which is preliminary data.</text>
</comment>
<dbReference type="Proteomes" id="UP000645612">
    <property type="component" value="Unassembled WGS sequence"/>
</dbReference>
<sequence>ATGVYNTTQSIGLALGGIVGGWLLKQGGPNMVFLTCAGAVAVWLAIALGMKPPPART</sequence>
<evidence type="ECO:0000313" key="2">
    <source>
        <dbReference type="EMBL" id="MBH9702625.1"/>
    </source>
</evidence>
<accession>A0A8I1DRY2</accession>
<keyword evidence="1" id="KW-1133">Transmembrane helix</keyword>
<evidence type="ECO:0000313" key="3">
    <source>
        <dbReference type="Proteomes" id="UP000645612"/>
    </source>
</evidence>
<dbReference type="EMBL" id="JAEDXG010000087">
    <property type="protein sequence ID" value="MBH9702625.1"/>
    <property type="molecule type" value="Genomic_DNA"/>
</dbReference>
<dbReference type="Gene3D" id="1.20.1250.20">
    <property type="entry name" value="MFS general substrate transporter like domains"/>
    <property type="match status" value="1"/>
</dbReference>
<dbReference type="AlphaFoldDB" id="A0A8I1DRY2"/>
<organism evidence="2 3">
    <name type="scientific">Burkholderia cepacia</name>
    <name type="common">Pseudomonas cepacia</name>
    <dbReference type="NCBI Taxonomy" id="292"/>
    <lineage>
        <taxon>Bacteria</taxon>
        <taxon>Pseudomonadati</taxon>
        <taxon>Pseudomonadota</taxon>
        <taxon>Betaproteobacteria</taxon>
        <taxon>Burkholderiales</taxon>
        <taxon>Burkholderiaceae</taxon>
        <taxon>Burkholderia</taxon>
        <taxon>Burkholderia cepacia complex</taxon>
    </lineage>
</organism>
<protein>
    <submittedName>
        <fullName evidence="2">MFS transporter</fullName>
    </submittedName>
</protein>
<feature type="transmembrane region" description="Helical" evidence="1">
    <location>
        <begin position="31"/>
        <end position="50"/>
    </location>
</feature>
<evidence type="ECO:0000256" key="1">
    <source>
        <dbReference type="SAM" id="Phobius"/>
    </source>
</evidence>
<name>A0A8I1DRY2_BURCE</name>
<dbReference type="SUPFAM" id="SSF103473">
    <property type="entry name" value="MFS general substrate transporter"/>
    <property type="match status" value="1"/>
</dbReference>
<gene>
    <name evidence="2" type="ORF">JAO13_40015</name>
</gene>
<keyword evidence="1" id="KW-0812">Transmembrane</keyword>
<reference evidence="2" key="1">
    <citation type="submission" date="2020-12" db="EMBL/GenBank/DDBJ databases">
        <title>Burkholderia cepacia complex in Mexico.</title>
        <authorList>
            <person name="Estrada P."/>
        </authorList>
    </citation>
    <scope>NUCLEOTIDE SEQUENCE</scope>
    <source>
        <strain evidence="2">871</strain>
    </source>
</reference>
<dbReference type="InterPro" id="IPR036259">
    <property type="entry name" value="MFS_trans_sf"/>
</dbReference>
<keyword evidence="1" id="KW-0472">Membrane</keyword>
<proteinExistence type="predicted"/>
<feature type="non-terminal residue" evidence="2">
    <location>
        <position position="1"/>
    </location>
</feature>